<evidence type="ECO:0000313" key="3">
    <source>
        <dbReference type="Proteomes" id="UP001500194"/>
    </source>
</evidence>
<feature type="compositionally biased region" description="Basic and acidic residues" evidence="1">
    <location>
        <begin position="209"/>
        <end position="222"/>
    </location>
</feature>
<feature type="region of interest" description="Disordered" evidence="1">
    <location>
        <begin position="181"/>
        <end position="222"/>
    </location>
</feature>
<organism evidence="2 3">
    <name type="scientific">Salarchaeum japonicum</name>
    <dbReference type="NCBI Taxonomy" id="555573"/>
    <lineage>
        <taxon>Archaea</taxon>
        <taxon>Methanobacteriati</taxon>
        <taxon>Methanobacteriota</taxon>
        <taxon>Stenosarchaea group</taxon>
        <taxon>Halobacteria</taxon>
        <taxon>Halobacteriales</taxon>
        <taxon>Halobacteriaceae</taxon>
    </lineage>
</organism>
<keyword evidence="3" id="KW-1185">Reference proteome</keyword>
<accession>A0AAV3SZY3</accession>
<dbReference type="InterPro" id="IPR055538">
    <property type="entry name" value="DUF7114"/>
</dbReference>
<dbReference type="EMBL" id="BAAADU010000002">
    <property type="protein sequence ID" value="GAA0647746.1"/>
    <property type="molecule type" value="Genomic_DNA"/>
</dbReference>
<evidence type="ECO:0000256" key="1">
    <source>
        <dbReference type="SAM" id="MobiDB-lite"/>
    </source>
</evidence>
<sequence length="222" mass="23604">MDEAEVARIAARDAVGDITPRDLRNVIDDLLSDASMVPGALTVLSADALTGPTDDDAVAERAAGVQLIYEGLRLTRHLVETEPWEHASPDTDLPADLDVLAADVLVARGFRLLAHTEAAGDAVATVQEFGRHETDRQHDRASDARTLETTVFELGVVAGATATGNDTPLDLRRYAIGLARSNSPPPLASADDLLPDTIEDVLQRVSTPRADDTAKPRSATDP</sequence>
<protein>
    <submittedName>
        <fullName evidence="2">Uncharacterized protein</fullName>
    </submittedName>
</protein>
<comment type="caution">
    <text evidence="2">The sequence shown here is derived from an EMBL/GenBank/DDBJ whole genome shotgun (WGS) entry which is preliminary data.</text>
</comment>
<reference evidence="2 3" key="1">
    <citation type="journal article" date="2019" name="Int. J. Syst. Evol. Microbiol.">
        <title>The Global Catalogue of Microorganisms (GCM) 10K type strain sequencing project: providing services to taxonomists for standard genome sequencing and annotation.</title>
        <authorList>
            <consortium name="The Broad Institute Genomics Platform"/>
            <consortium name="The Broad Institute Genome Sequencing Center for Infectious Disease"/>
            <person name="Wu L."/>
            <person name="Ma J."/>
        </authorList>
    </citation>
    <scope>NUCLEOTIDE SEQUENCE [LARGE SCALE GENOMIC DNA]</scope>
    <source>
        <strain evidence="2 3">JCM 16327</strain>
    </source>
</reference>
<dbReference type="Proteomes" id="UP001500194">
    <property type="component" value="Unassembled WGS sequence"/>
</dbReference>
<proteinExistence type="predicted"/>
<name>A0AAV3SZY3_9EURY</name>
<dbReference type="AlphaFoldDB" id="A0AAV3SZY3"/>
<dbReference type="Pfam" id="PF23426">
    <property type="entry name" value="DUF7114"/>
    <property type="match status" value="1"/>
</dbReference>
<gene>
    <name evidence="2" type="ORF">GCM10009019_07760</name>
</gene>
<dbReference type="RefSeq" id="WP_227261517.1">
    <property type="nucleotide sequence ID" value="NZ_BAAADU010000002.1"/>
</dbReference>
<dbReference type="GeneID" id="68572102"/>
<evidence type="ECO:0000313" key="2">
    <source>
        <dbReference type="EMBL" id="GAA0647746.1"/>
    </source>
</evidence>